<protein>
    <submittedName>
        <fullName evidence="7">Fe-S oxidoreductase</fullName>
    </submittedName>
</protein>
<keyword evidence="2" id="KW-0479">Metal-binding</keyword>
<dbReference type="InterPro" id="IPR004017">
    <property type="entry name" value="Cys_rich_dom"/>
</dbReference>
<evidence type="ECO:0000313" key="7">
    <source>
        <dbReference type="EMBL" id="SHO43905.1"/>
    </source>
</evidence>
<gene>
    <name evidence="7" type="ORF">SAMN02745220_00565</name>
</gene>
<sequence length="421" mass="46739">MSIKDYRGDVEKCCRCSCCKFIPLQKVKGSKYSYACPSIAKYNFNAYSGGGRLLSMYSMLKGEMDYSEKLKEITYNCNMCGACGVSCNYAMDMQVNEPISEFRVESVKDGQTHPALEKVIEGLRKTNSMVPVKGKRGDWAAGLNLKNAAQEQVDVLFHVGCKTSFDPKMHKLAQATAKILQKAGVNFGIAGDVEVCCGGRAYQMGYEEDARSQAKKNMALIKKAGVKTVVTGCADGYQAFKVLYDKFGVKGDLEVLHISEYIDMLMKEGKLKLTQKVNMTVTYHDPCNLGRKGESYKHWKGVRKPGNRFMFDPPKDYRRGEHGVYQPPRDVLASIPGLTLSEMTRIKEYAWCCGSGGGVSESNPEFAMWTGKERIEEALSTGAEAIVTTCPWCEKNFKEAIMASGSKLKVYDIVELVEKAI</sequence>
<dbReference type="GO" id="GO:0005886">
    <property type="term" value="C:plasma membrane"/>
    <property type="evidence" value="ECO:0007669"/>
    <property type="project" value="TreeGrafter"/>
</dbReference>
<dbReference type="RefSeq" id="WP_073611932.1">
    <property type="nucleotide sequence ID" value="NZ_FRFE01000002.1"/>
</dbReference>
<evidence type="ECO:0000256" key="4">
    <source>
        <dbReference type="ARBA" id="ARBA00023004"/>
    </source>
</evidence>
<keyword evidence="1" id="KW-0004">4Fe-4S</keyword>
<dbReference type="Pfam" id="PF02754">
    <property type="entry name" value="CCG"/>
    <property type="match status" value="2"/>
</dbReference>
<keyword evidence="5" id="KW-0411">Iron-sulfur</keyword>
<accession>A0A1M7XYC3</accession>
<feature type="domain" description="Cysteine-rich" evidence="6">
    <location>
        <begin position="155"/>
        <end position="234"/>
    </location>
</feature>
<evidence type="ECO:0000313" key="8">
    <source>
        <dbReference type="Proteomes" id="UP000184603"/>
    </source>
</evidence>
<organism evidence="7 8">
    <name type="scientific">Desulfopila aestuarii DSM 18488</name>
    <dbReference type="NCBI Taxonomy" id="1121416"/>
    <lineage>
        <taxon>Bacteria</taxon>
        <taxon>Pseudomonadati</taxon>
        <taxon>Thermodesulfobacteriota</taxon>
        <taxon>Desulfobulbia</taxon>
        <taxon>Desulfobulbales</taxon>
        <taxon>Desulfocapsaceae</taxon>
        <taxon>Desulfopila</taxon>
    </lineage>
</organism>
<proteinExistence type="predicted"/>
<dbReference type="PANTHER" id="PTHR43255">
    <property type="entry name" value="IRON-SULFUR-BINDING OXIDOREDUCTASE FADF-RELATED-RELATED"/>
    <property type="match status" value="1"/>
</dbReference>
<keyword evidence="3" id="KW-0560">Oxidoreductase</keyword>
<evidence type="ECO:0000256" key="3">
    <source>
        <dbReference type="ARBA" id="ARBA00023002"/>
    </source>
</evidence>
<evidence type="ECO:0000256" key="2">
    <source>
        <dbReference type="ARBA" id="ARBA00022723"/>
    </source>
</evidence>
<evidence type="ECO:0000259" key="6">
    <source>
        <dbReference type="Pfam" id="PF02754"/>
    </source>
</evidence>
<dbReference type="PANTHER" id="PTHR43255:SF1">
    <property type="entry name" value="IRON-SULFUR-BINDING OXIDOREDUCTASE FADF-RELATED"/>
    <property type="match status" value="1"/>
</dbReference>
<keyword evidence="4" id="KW-0408">Iron</keyword>
<dbReference type="AlphaFoldDB" id="A0A1M7XYC3"/>
<dbReference type="InterPro" id="IPR051460">
    <property type="entry name" value="HdrC_iron-sulfur_subunit"/>
</dbReference>
<dbReference type="EMBL" id="FRFE01000002">
    <property type="protein sequence ID" value="SHO43905.1"/>
    <property type="molecule type" value="Genomic_DNA"/>
</dbReference>
<keyword evidence="8" id="KW-1185">Reference proteome</keyword>
<dbReference type="Proteomes" id="UP000184603">
    <property type="component" value="Unassembled WGS sequence"/>
</dbReference>
<dbReference type="GO" id="GO:0051539">
    <property type="term" value="F:4 iron, 4 sulfur cluster binding"/>
    <property type="evidence" value="ECO:0007669"/>
    <property type="project" value="UniProtKB-KW"/>
</dbReference>
<feature type="domain" description="Cysteine-rich" evidence="6">
    <location>
        <begin position="323"/>
        <end position="397"/>
    </location>
</feature>
<dbReference type="GO" id="GO:0046872">
    <property type="term" value="F:metal ion binding"/>
    <property type="evidence" value="ECO:0007669"/>
    <property type="project" value="UniProtKB-KW"/>
</dbReference>
<dbReference type="GO" id="GO:0016491">
    <property type="term" value="F:oxidoreductase activity"/>
    <property type="evidence" value="ECO:0007669"/>
    <property type="project" value="UniProtKB-KW"/>
</dbReference>
<dbReference type="STRING" id="1121416.SAMN02745220_00565"/>
<dbReference type="OrthoDB" id="9794954at2"/>
<reference evidence="7" key="1">
    <citation type="submission" date="2016-12" db="EMBL/GenBank/DDBJ databases">
        <authorList>
            <person name="Song W.-J."/>
            <person name="Kurnit D.M."/>
        </authorList>
    </citation>
    <scope>NUCLEOTIDE SEQUENCE [LARGE SCALE GENOMIC DNA]</scope>
    <source>
        <strain evidence="7">DSM 18488</strain>
    </source>
</reference>
<name>A0A1M7XYC3_9BACT</name>
<evidence type="ECO:0000256" key="1">
    <source>
        <dbReference type="ARBA" id="ARBA00022485"/>
    </source>
</evidence>
<evidence type="ECO:0000256" key="5">
    <source>
        <dbReference type="ARBA" id="ARBA00023014"/>
    </source>
</evidence>